<dbReference type="EMBL" id="LT552199">
    <property type="protein sequence ID" value="SAL98528.1"/>
    <property type="molecule type" value="Genomic_DNA"/>
</dbReference>
<evidence type="ECO:0000313" key="2">
    <source>
        <dbReference type="Proteomes" id="UP000078561"/>
    </source>
</evidence>
<accession>A0A168MHN7</accession>
<sequence>FVNLLFCHIGASPNATPQTSSLLCQNEERPPLSSYQSHATIFVVNTPSLLCKKALGVASISFRPIKVVQLSLSSTTKPALSKKV</sequence>
<dbReference type="Proteomes" id="UP000078561">
    <property type="component" value="Unassembled WGS sequence"/>
</dbReference>
<feature type="non-terminal residue" evidence="1">
    <location>
        <position position="1"/>
    </location>
</feature>
<dbReference type="AlphaFoldDB" id="A0A168MHN7"/>
<organism evidence="1">
    <name type="scientific">Absidia glauca</name>
    <name type="common">Pin mould</name>
    <dbReference type="NCBI Taxonomy" id="4829"/>
    <lineage>
        <taxon>Eukaryota</taxon>
        <taxon>Fungi</taxon>
        <taxon>Fungi incertae sedis</taxon>
        <taxon>Mucoromycota</taxon>
        <taxon>Mucoromycotina</taxon>
        <taxon>Mucoromycetes</taxon>
        <taxon>Mucorales</taxon>
        <taxon>Cunninghamellaceae</taxon>
        <taxon>Absidia</taxon>
    </lineage>
</organism>
<name>A0A168MHN7_ABSGL</name>
<reference evidence="1" key="1">
    <citation type="submission" date="2016-04" db="EMBL/GenBank/DDBJ databases">
        <authorList>
            <person name="Evans L.H."/>
            <person name="Alamgir A."/>
            <person name="Owens N."/>
            <person name="Weber N.D."/>
            <person name="Virtaneva K."/>
            <person name="Barbian K."/>
            <person name="Babar A."/>
            <person name="Rosenke K."/>
        </authorList>
    </citation>
    <scope>NUCLEOTIDE SEQUENCE [LARGE SCALE GENOMIC DNA]</scope>
    <source>
        <strain evidence="1">CBS 101.48</strain>
    </source>
</reference>
<keyword evidence="2" id="KW-1185">Reference proteome</keyword>
<protein>
    <submittedName>
        <fullName evidence="1">Uncharacterized protein</fullName>
    </submittedName>
</protein>
<gene>
    <name evidence="1" type="primary">ABSGL_04077.1 scaffold 5027</name>
</gene>
<proteinExistence type="predicted"/>
<dbReference type="InParanoid" id="A0A168MHN7"/>
<evidence type="ECO:0000313" key="1">
    <source>
        <dbReference type="EMBL" id="SAL98528.1"/>
    </source>
</evidence>